<evidence type="ECO:0000313" key="2">
    <source>
        <dbReference type="EMBL" id="CAF1304431.1"/>
    </source>
</evidence>
<dbReference type="EMBL" id="CAJNOQ010012627">
    <property type="protein sequence ID" value="CAF1304431.1"/>
    <property type="molecule type" value="Genomic_DNA"/>
</dbReference>
<evidence type="ECO:0000313" key="3">
    <source>
        <dbReference type="EMBL" id="CAF3974499.1"/>
    </source>
</evidence>
<organism evidence="2 5">
    <name type="scientific">Didymodactylos carnosus</name>
    <dbReference type="NCBI Taxonomy" id="1234261"/>
    <lineage>
        <taxon>Eukaryota</taxon>
        <taxon>Metazoa</taxon>
        <taxon>Spiralia</taxon>
        <taxon>Gnathifera</taxon>
        <taxon>Rotifera</taxon>
        <taxon>Eurotatoria</taxon>
        <taxon>Bdelloidea</taxon>
        <taxon>Philodinida</taxon>
        <taxon>Philodinidae</taxon>
        <taxon>Didymodactylos</taxon>
    </lineage>
</organism>
<name>A0A815DZN8_9BILA</name>
<reference evidence="2" key="1">
    <citation type="submission" date="2021-02" db="EMBL/GenBank/DDBJ databases">
        <authorList>
            <person name="Nowell W R."/>
        </authorList>
    </citation>
    <scope>NUCLEOTIDE SEQUENCE</scope>
</reference>
<dbReference type="OrthoDB" id="194358at2759"/>
<dbReference type="EMBL" id="CAJOBC010039084">
    <property type="protein sequence ID" value="CAF4134580.1"/>
    <property type="molecule type" value="Genomic_DNA"/>
</dbReference>
<dbReference type="Proteomes" id="UP000682733">
    <property type="component" value="Unassembled WGS sequence"/>
</dbReference>
<proteinExistence type="predicted"/>
<dbReference type="Proteomes" id="UP000663829">
    <property type="component" value="Unassembled WGS sequence"/>
</dbReference>
<dbReference type="EMBL" id="CAJOBA010033934">
    <property type="protein sequence ID" value="CAF3974499.1"/>
    <property type="molecule type" value="Genomic_DNA"/>
</dbReference>
<accession>A0A815DZN8</accession>
<dbReference type="EMBL" id="CAJNOK010012411">
    <property type="protein sequence ID" value="CAF1162809.1"/>
    <property type="molecule type" value="Genomic_DNA"/>
</dbReference>
<gene>
    <name evidence="2" type="ORF">GPM918_LOCUS28683</name>
    <name evidence="1" type="ORF">OVA965_LOCUS22178</name>
    <name evidence="4" type="ORF">SRO942_LOCUS29203</name>
    <name evidence="3" type="ORF">TMI583_LOCUS22892</name>
</gene>
<sequence>RYPKTEQVICILPCGTSDHDIIKNIDKQYNGESPLPNGADRFIVKVQVPLDSGNDFLLVYNQSKSFQTTIHTDHLQYKQILDAIRTKGVRGLKGYFNASYKKETKKVQIDVQNI</sequence>
<protein>
    <submittedName>
        <fullName evidence="2">Uncharacterized protein</fullName>
    </submittedName>
</protein>
<dbReference type="Proteomes" id="UP000681722">
    <property type="component" value="Unassembled WGS sequence"/>
</dbReference>
<evidence type="ECO:0000313" key="1">
    <source>
        <dbReference type="EMBL" id="CAF1162809.1"/>
    </source>
</evidence>
<dbReference type="Proteomes" id="UP000677228">
    <property type="component" value="Unassembled WGS sequence"/>
</dbReference>
<keyword evidence="5" id="KW-1185">Reference proteome</keyword>
<evidence type="ECO:0000313" key="4">
    <source>
        <dbReference type="EMBL" id="CAF4134580.1"/>
    </source>
</evidence>
<dbReference type="AlphaFoldDB" id="A0A815DZN8"/>
<evidence type="ECO:0000313" key="5">
    <source>
        <dbReference type="Proteomes" id="UP000663829"/>
    </source>
</evidence>
<comment type="caution">
    <text evidence="2">The sequence shown here is derived from an EMBL/GenBank/DDBJ whole genome shotgun (WGS) entry which is preliminary data.</text>
</comment>
<feature type="non-terminal residue" evidence="2">
    <location>
        <position position="1"/>
    </location>
</feature>